<dbReference type="InterPro" id="IPR010982">
    <property type="entry name" value="Lambda_DNA-bd_dom_sf"/>
</dbReference>
<dbReference type="OrthoDB" id="4285266at2"/>
<evidence type="ECO:0000313" key="1">
    <source>
        <dbReference type="EMBL" id="ASO18218.1"/>
    </source>
</evidence>
<dbReference type="KEGG" id="ahg:AHOG_02790"/>
<keyword evidence="2" id="KW-1185">Reference proteome</keyword>
<dbReference type="SMART" id="SM00530">
    <property type="entry name" value="HTH_XRE"/>
    <property type="match status" value="1"/>
</dbReference>
<evidence type="ECO:0000313" key="2">
    <source>
        <dbReference type="Proteomes" id="UP000204221"/>
    </source>
</evidence>
<dbReference type="GO" id="GO:0003677">
    <property type="term" value="F:DNA binding"/>
    <property type="evidence" value="ECO:0007669"/>
    <property type="project" value="InterPro"/>
</dbReference>
<gene>
    <name evidence="1" type="ORF">AHOG_02790</name>
</gene>
<dbReference type="SUPFAM" id="SSF47413">
    <property type="entry name" value="lambda repressor-like DNA-binding domains"/>
    <property type="match status" value="1"/>
</dbReference>
<dbReference type="PROSITE" id="PS50943">
    <property type="entry name" value="HTH_CROC1"/>
    <property type="match status" value="1"/>
</dbReference>
<dbReference type="AlphaFoldDB" id="A0A221VXJ4"/>
<sequence length="286" mass="31985">MAKVTPTAKKLLLGREIAYLRDRAGLSQSEAAALIEKRQSQFTALESGQASITPGDLRLLLDGLGVTEEQHISALLELRRGNHQRGRWTGIRSLYNEDFRTLVDLEEHCDLIRTVECEVPPGLLQCEAFTRALYSYAHTGPDLDDRVQARLARQAIYHKADPPQAAFVISESALRRQYGPPEVMREQIDYMIGLSTLPNVRLQVLPFKTRVQSASIRDGFVLLRIPSPGVAGPLEFAYTENEAELRYLDDKRTVAILDTAWARLAGAALSFEDSRGFLRAVADEYC</sequence>
<dbReference type="EMBL" id="CP022521">
    <property type="protein sequence ID" value="ASO18218.1"/>
    <property type="molecule type" value="Genomic_DNA"/>
</dbReference>
<name>A0A221VXJ4_9PSEU</name>
<organism evidence="1 2">
    <name type="scientific">Actinoalloteichus hoggarensis</name>
    <dbReference type="NCBI Taxonomy" id="1470176"/>
    <lineage>
        <taxon>Bacteria</taxon>
        <taxon>Bacillati</taxon>
        <taxon>Actinomycetota</taxon>
        <taxon>Actinomycetes</taxon>
        <taxon>Pseudonocardiales</taxon>
        <taxon>Pseudonocardiaceae</taxon>
        <taxon>Actinoalloteichus</taxon>
    </lineage>
</organism>
<dbReference type="InterPro" id="IPR043917">
    <property type="entry name" value="DUF5753"/>
</dbReference>
<reference evidence="1 2" key="1">
    <citation type="submission" date="2017-07" db="EMBL/GenBank/DDBJ databases">
        <title>Complete genome sequence of Actinoalloteichus hoggarensis DSM 45943, type strain of Actinoalloteichus hoggarensis.</title>
        <authorList>
            <person name="Ruckert C."/>
            <person name="Nouioui I."/>
            <person name="Willmese J."/>
            <person name="van Wezel G."/>
            <person name="Klenk H.-P."/>
            <person name="Kalinowski J."/>
            <person name="Zotchev S.B."/>
        </authorList>
    </citation>
    <scope>NUCLEOTIDE SEQUENCE [LARGE SCALE GENOMIC DNA]</scope>
    <source>
        <strain evidence="1 2">DSM 45943</strain>
    </source>
</reference>
<dbReference type="RefSeq" id="WP_093939956.1">
    <property type="nucleotide sequence ID" value="NZ_CP022521.1"/>
</dbReference>
<protein>
    <submittedName>
        <fullName evidence="1">Helix-turn-helix domain protein</fullName>
    </submittedName>
</protein>
<dbReference type="Gene3D" id="1.10.260.40">
    <property type="entry name" value="lambda repressor-like DNA-binding domains"/>
    <property type="match status" value="1"/>
</dbReference>
<dbReference type="Pfam" id="PF19054">
    <property type="entry name" value="DUF5753"/>
    <property type="match status" value="1"/>
</dbReference>
<dbReference type="InterPro" id="IPR001387">
    <property type="entry name" value="Cro/C1-type_HTH"/>
</dbReference>
<proteinExistence type="predicted"/>
<dbReference type="Pfam" id="PF13560">
    <property type="entry name" value="HTH_31"/>
    <property type="match status" value="1"/>
</dbReference>
<dbReference type="CDD" id="cd00093">
    <property type="entry name" value="HTH_XRE"/>
    <property type="match status" value="1"/>
</dbReference>
<accession>A0A221VXJ4</accession>
<dbReference type="Proteomes" id="UP000204221">
    <property type="component" value="Chromosome"/>
</dbReference>